<dbReference type="EMBL" id="JAQJAE010000005">
    <property type="protein sequence ID" value="KAJ5593144.1"/>
    <property type="molecule type" value="Genomic_DNA"/>
</dbReference>
<protein>
    <submittedName>
        <fullName evidence="3">Uncharacterized protein</fullName>
    </submittedName>
</protein>
<dbReference type="InterPro" id="IPR029044">
    <property type="entry name" value="Nucleotide-diphossugar_trans"/>
</dbReference>
<reference evidence="3" key="1">
    <citation type="journal article" date="2023" name="IMA Fungus">
        <title>Comparative genomic study of the Penicillium genus elucidates a diverse pangenome and 15 lateral gene transfer events.</title>
        <authorList>
            <person name="Petersen C."/>
            <person name="Sorensen T."/>
            <person name="Nielsen M.R."/>
            <person name="Sondergaard T.E."/>
            <person name="Sorensen J.L."/>
            <person name="Fitzpatrick D.A."/>
            <person name="Frisvad J.C."/>
            <person name="Nielsen K.L."/>
        </authorList>
    </citation>
    <scope>NUCLEOTIDE SEQUENCE</scope>
    <source>
        <strain evidence="3">IBT 12815</strain>
    </source>
</reference>
<dbReference type="InterPro" id="IPR007577">
    <property type="entry name" value="GlycoTrfase_DXD_sugar-bd_CS"/>
</dbReference>
<dbReference type="Gene3D" id="3.90.550.20">
    <property type="match status" value="1"/>
</dbReference>
<dbReference type="PANTHER" id="PTHR32385">
    <property type="entry name" value="MANNOSYL PHOSPHORYLINOSITOL CERAMIDE SYNTHASE"/>
    <property type="match status" value="1"/>
</dbReference>
<sequence length="217" mass="25065">MMVAFSRKGMRRLVILVALSLAVFVIYQLSYVDDFTLAERLSESIRIINECTHEALEPLDNFHHILDSNIPNTIHQLWKTTDVQEYSTEMKPSRDSWKSMLEPQNYTIKLWTDDDILKLINDKYPWLLPTYIGYPHNIQRADIARLLVVYTEGGIYADLDVYPRSAENIQCLQHLGLQAIFAPTAGTIGPSNHFFMAERGSPFLQWVLYEAKRRGEG</sequence>
<dbReference type="InterPro" id="IPR051706">
    <property type="entry name" value="Glycosyltransferase_domain"/>
</dbReference>
<name>A0AAD6GYE9_9EURO</name>
<reference evidence="3" key="2">
    <citation type="submission" date="2023-01" db="EMBL/GenBank/DDBJ databases">
        <authorList>
            <person name="Petersen C."/>
        </authorList>
    </citation>
    <scope>NUCLEOTIDE SEQUENCE</scope>
    <source>
        <strain evidence="3">IBT 12815</strain>
    </source>
</reference>
<dbReference type="PANTHER" id="PTHR32385:SF15">
    <property type="entry name" value="INOSITOL PHOSPHOCERAMIDE MANNOSYLTRANSFERASE 1"/>
    <property type="match status" value="1"/>
</dbReference>
<comment type="caution">
    <text evidence="3">The sequence shown here is derived from an EMBL/GenBank/DDBJ whole genome shotgun (WGS) entry which is preliminary data.</text>
</comment>
<evidence type="ECO:0000256" key="1">
    <source>
        <dbReference type="ARBA" id="ARBA00009003"/>
    </source>
</evidence>
<dbReference type="Pfam" id="PF04488">
    <property type="entry name" value="Gly_transf_sug"/>
    <property type="match status" value="1"/>
</dbReference>
<proteinExistence type="inferred from homology"/>
<dbReference type="GO" id="GO:0051999">
    <property type="term" value="P:mannosyl-inositol phosphorylceramide biosynthetic process"/>
    <property type="evidence" value="ECO:0007669"/>
    <property type="project" value="TreeGrafter"/>
</dbReference>
<evidence type="ECO:0000313" key="4">
    <source>
        <dbReference type="Proteomes" id="UP001213799"/>
    </source>
</evidence>
<evidence type="ECO:0000256" key="2">
    <source>
        <dbReference type="ARBA" id="ARBA00022679"/>
    </source>
</evidence>
<dbReference type="GO" id="GO:0016020">
    <property type="term" value="C:membrane"/>
    <property type="evidence" value="ECO:0007669"/>
    <property type="project" value="GOC"/>
</dbReference>
<organism evidence="3 4">
    <name type="scientific">Penicillium hordei</name>
    <dbReference type="NCBI Taxonomy" id="40994"/>
    <lineage>
        <taxon>Eukaryota</taxon>
        <taxon>Fungi</taxon>
        <taxon>Dikarya</taxon>
        <taxon>Ascomycota</taxon>
        <taxon>Pezizomycotina</taxon>
        <taxon>Eurotiomycetes</taxon>
        <taxon>Eurotiomycetidae</taxon>
        <taxon>Eurotiales</taxon>
        <taxon>Aspergillaceae</taxon>
        <taxon>Penicillium</taxon>
    </lineage>
</organism>
<comment type="similarity">
    <text evidence="1">Belongs to the glycosyltransferase 32 family.</text>
</comment>
<evidence type="ECO:0000313" key="3">
    <source>
        <dbReference type="EMBL" id="KAJ5593144.1"/>
    </source>
</evidence>
<dbReference type="SUPFAM" id="SSF53448">
    <property type="entry name" value="Nucleotide-diphospho-sugar transferases"/>
    <property type="match status" value="1"/>
</dbReference>
<dbReference type="GO" id="GO:0000030">
    <property type="term" value="F:mannosyltransferase activity"/>
    <property type="evidence" value="ECO:0007669"/>
    <property type="project" value="TreeGrafter"/>
</dbReference>
<dbReference type="AlphaFoldDB" id="A0AAD6GYE9"/>
<keyword evidence="2" id="KW-0808">Transferase</keyword>
<dbReference type="RefSeq" id="XP_056749770.1">
    <property type="nucleotide sequence ID" value="XM_056901102.1"/>
</dbReference>
<dbReference type="GeneID" id="81591344"/>
<keyword evidence="4" id="KW-1185">Reference proteome</keyword>
<accession>A0AAD6GYE9</accession>
<gene>
    <name evidence="3" type="ORF">N7537_010048</name>
</gene>
<dbReference type="Proteomes" id="UP001213799">
    <property type="component" value="Unassembled WGS sequence"/>
</dbReference>